<keyword evidence="5 9" id="KW-1133">Transmembrane helix</keyword>
<evidence type="ECO:0000313" key="12">
    <source>
        <dbReference type="Proteomes" id="UP000678393"/>
    </source>
</evidence>
<sequence>MGVPENEGKVTGILLLSITISCVGNSFLYGYQIGVVNQPAVLIQDFYNKTYYERRGGSWENMERYNRYLHDNITDQQAIIEYTLNASAAESGKPFDVNTTETKRIDPKEFGADKSLLLEPWEIQFLWSTTVAAFVLFGMIGAFTSAKVADFFGRKRGMIVITFLMFIAAILGGITLKVMSPECLILSRMVVGLHSGLNITLCPLYLAEISPKKIRGAVGTCHQLAITIGILVSQILGLKELLGTETLWPYLFAFNAAPSIICLLLLPLCPESPRFLLIKKGEEEEAKKALIKFRGTDSVSDEVEEMRLEASKSVGVKNYTIKELLTTPELRMPVWIACILQISQQWSGINAVMSYSTILFGQVNIDHNTIPYIVVATGVINVVCTIVAVPLMEKAGRRPLLLYPMIGMLVSFIVMMILLNLQKNPDLSDHHVSFAIVCIIAMHTYIIGFALGLGPIPFIVVGEIFRQEPRAAAMSLSLAFNWVCNFILMLTFPFLKEGLEEFVYIIFCIVLGLAIAFIFFFVPETKNKTFDEVANSISLGGRAKGTGKAYGINSEENEPMSTSKV</sequence>
<name>A0A8S3ZGC9_9EUPU</name>
<dbReference type="InterPro" id="IPR036259">
    <property type="entry name" value="MFS_trans_sf"/>
</dbReference>
<dbReference type="GO" id="GO:0005886">
    <property type="term" value="C:plasma membrane"/>
    <property type="evidence" value="ECO:0007669"/>
    <property type="project" value="UniProtKB-SubCell"/>
</dbReference>
<dbReference type="InterPro" id="IPR005828">
    <property type="entry name" value="MFS_sugar_transport-like"/>
</dbReference>
<dbReference type="Pfam" id="PF00083">
    <property type="entry name" value="Sugar_tr"/>
    <property type="match status" value="1"/>
</dbReference>
<dbReference type="PANTHER" id="PTHR23503">
    <property type="entry name" value="SOLUTE CARRIER FAMILY 2"/>
    <property type="match status" value="1"/>
</dbReference>
<keyword evidence="6 9" id="KW-0472">Membrane</keyword>
<dbReference type="PROSITE" id="PS00216">
    <property type="entry name" value="SUGAR_TRANSPORT_1"/>
    <property type="match status" value="1"/>
</dbReference>
<feature type="domain" description="Major facilitator superfamily (MFS) profile" evidence="10">
    <location>
        <begin position="18"/>
        <end position="526"/>
    </location>
</feature>
<reference evidence="11" key="1">
    <citation type="submission" date="2021-04" db="EMBL/GenBank/DDBJ databases">
        <authorList>
            <consortium name="Molecular Ecology Group"/>
        </authorList>
    </citation>
    <scope>NUCLEOTIDE SEQUENCE</scope>
</reference>
<dbReference type="NCBIfam" id="TIGR00879">
    <property type="entry name" value="SP"/>
    <property type="match status" value="1"/>
</dbReference>
<dbReference type="InterPro" id="IPR045263">
    <property type="entry name" value="GLUT"/>
</dbReference>
<dbReference type="GO" id="GO:1990539">
    <property type="term" value="P:fructose import across plasma membrane"/>
    <property type="evidence" value="ECO:0007669"/>
    <property type="project" value="UniProtKB-ARBA"/>
</dbReference>
<dbReference type="SUPFAM" id="SSF103473">
    <property type="entry name" value="MFS general substrate transporter"/>
    <property type="match status" value="1"/>
</dbReference>
<proteinExistence type="inferred from homology"/>
<keyword evidence="12" id="KW-1185">Reference proteome</keyword>
<feature type="transmembrane region" description="Helical" evidence="9">
    <location>
        <begin position="12"/>
        <end position="31"/>
    </location>
</feature>
<feature type="transmembrane region" description="Helical" evidence="9">
    <location>
        <begin position="158"/>
        <end position="179"/>
    </location>
</feature>
<feature type="transmembrane region" description="Helical" evidence="9">
    <location>
        <begin position="334"/>
        <end position="358"/>
    </location>
</feature>
<comment type="similarity">
    <text evidence="7">Belongs to the major facilitator superfamily. Sugar transporter (TC 2.A.1.1) family.</text>
</comment>
<dbReference type="InterPro" id="IPR020846">
    <property type="entry name" value="MFS_dom"/>
</dbReference>
<feature type="transmembrane region" description="Helical" evidence="9">
    <location>
        <begin position="125"/>
        <end position="146"/>
    </location>
</feature>
<organism evidence="11 12">
    <name type="scientific">Candidula unifasciata</name>
    <dbReference type="NCBI Taxonomy" id="100452"/>
    <lineage>
        <taxon>Eukaryota</taxon>
        <taxon>Metazoa</taxon>
        <taxon>Spiralia</taxon>
        <taxon>Lophotrochozoa</taxon>
        <taxon>Mollusca</taxon>
        <taxon>Gastropoda</taxon>
        <taxon>Heterobranchia</taxon>
        <taxon>Euthyneura</taxon>
        <taxon>Panpulmonata</taxon>
        <taxon>Eupulmonata</taxon>
        <taxon>Stylommatophora</taxon>
        <taxon>Helicina</taxon>
        <taxon>Helicoidea</taxon>
        <taxon>Geomitridae</taxon>
        <taxon>Candidula</taxon>
    </lineage>
</organism>
<comment type="caution">
    <text evidence="11">The sequence shown here is derived from an EMBL/GenBank/DDBJ whole genome shotgun (WGS) entry which is preliminary data.</text>
</comment>
<dbReference type="Proteomes" id="UP000678393">
    <property type="component" value="Unassembled WGS sequence"/>
</dbReference>
<evidence type="ECO:0000313" key="11">
    <source>
        <dbReference type="EMBL" id="CAG5127198.1"/>
    </source>
</evidence>
<evidence type="ECO:0000259" key="10">
    <source>
        <dbReference type="PROSITE" id="PS50850"/>
    </source>
</evidence>
<feature type="transmembrane region" description="Helical" evidence="9">
    <location>
        <begin position="370"/>
        <end position="389"/>
    </location>
</feature>
<evidence type="ECO:0000256" key="4">
    <source>
        <dbReference type="ARBA" id="ARBA00022692"/>
    </source>
</evidence>
<dbReference type="OrthoDB" id="4540492at2759"/>
<feature type="region of interest" description="Disordered" evidence="8">
    <location>
        <begin position="543"/>
        <end position="565"/>
    </location>
</feature>
<protein>
    <recommendedName>
        <fullName evidence="10">Major facilitator superfamily (MFS) profile domain-containing protein</fullName>
    </recommendedName>
</protein>
<dbReference type="PANTHER" id="PTHR23503:SF8">
    <property type="entry name" value="FACILITATED GLUCOSE TRANSPORTER PROTEIN 1"/>
    <property type="match status" value="1"/>
</dbReference>
<dbReference type="Gene3D" id="1.20.1250.20">
    <property type="entry name" value="MFS general substrate transporter like domains"/>
    <property type="match status" value="2"/>
</dbReference>
<dbReference type="InterPro" id="IPR003663">
    <property type="entry name" value="Sugar/inositol_transpt"/>
</dbReference>
<dbReference type="FunFam" id="1.20.1250.20:FF:001511">
    <property type="entry name" value="Solute carrier family 2, facilitated glucose transporter member 5"/>
    <property type="match status" value="1"/>
</dbReference>
<feature type="transmembrane region" description="Helical" evidence="9">
    <location>
        <begin position="218"/>
        <end position="236"/>
    </location>
</feature>
<dbReference type="InterPro" id="IPR005829">
    <property type="entry name" value="Sugar_transporter_CS"/>
</dbReference>
<keyword evidence="3" id="KW-1003">Cell membrane</keyword>
<evidence type="ECO:0000256" key="1">
    <source>
        <dbReference type="ARBA" id="ARBA00004651"/>
    </source>
</evidence>
<feature type="transmembrane region" description="Helical" evidence="9">
    <location>
        <begin position="473"/>
        <end position="495"/>
    </location>
</feature>
<comment type="subcellular location">
    <subcellularLocation>
        <location evidence="1">Cell membrane</location>
        <topology evidence="1">Multi-pass membrane protein</topology>
    </subcellularLocation>
</comment>
<dbReference type="PRINTS" id="PR00171">
    <property type="entry name" value="SUGRTRNSPORT"/>
</dbReference>
<feature type="transmembrane region" description="Helical" evidence="9">
    <location>
        <begin position="185"/>
        <end position="206"/>
    </location>
</feature>
<evidence type="ECO:0000256" key="8">
    <source>
        <dbReference type="SAM" id="MobiDB-lite"/>
    </source>
</evidence>
<dbReference type="PROSITE" id="PS50850">
    <property type="entry name" value="MFS"/>
    <property type="match status" value="1"/>
</dbReference>
<evidence type="ECO:0000256" key="7">
    <source>
        <dbReference type="RuleBase" id="RU003346"/>
    </source>
</evidence>
<feature type="transmembrane region" description="Helical" evidence="9">
    <location>
        <begin position="433"/>
        <end position="461"/>
    </location>
</feature>
<evidence type="ECO:0000256" key="5">
    <source>
        <dbReference type="ARBA" id="ARBA00022989"/>
    </source>
</evidence>
<dbReference type="AlphaFoldDB" id="A0A8S3ZGC9"/>
<evidence type="ECO:0000256" key="9">
    <source>
        <dbReference type="SAM" id="Phobius"/>
    </source>
</evidence>
<keyword evidence="2 7" id="KW-0813">Transport</keyword>
<feature type="transmembrane region" description="Helical" evidence="9">
    <location>
        <begin position="401"/>
        <end position="421"/>
    </location>
</feature>
<dbReference type="EMBL" id="CAJHNH020002605">
    <property type="protein sequence ID" value="CAG5127198.1"/>
    <property type="molecule type" value="Genomic_DNA"/>
</dbReference>
<evidence type="ECO:0000256" key="3">
    <source>
        <dbReference type="ARBA" id="ARBA00022475"/>
    </source>
</evidence>
<feature type="transmembrane region" description="Helical" evidence="9">
    <location>
        <begin position="248"/>
        <end position="269"/>
    </location>
</feature>
<accession>A0A8S3ZGC9</accession>
<dbReference type="PROSITE" id="PS00217">
    <property type="entry name" value="SUGAR_TRANSPORT_2"/>
    <property type="match status" value="1"/>
</dbReference>
<keyword evidence="4 9" id="KW-0812">Transmembrane</keyword>
<gene>
    <name evidence="11" type="ORF">CUNI_LOCUS12756</name>
</gene>
<feature type="transmembrane region" description="Helical" evidence="9">
    <location>
        <begin position="501"/>
        <end position="522"/>
    </location>
</feature>
<evidence type="ECO:0000256" key="2">
    <source>
        <dbReference type="ARBA" id="ARBA00022448"/>
    </source>
</evidence>
<dbReference type="GO" id="GO:0005353">
    <property type="term" value="F:fructose transmembrane transporter activity"/>
    <property type="evidence" value="ECO:0007669"/>
    <property type="project" value="UniProtKB-ARBA"/>
</dbReference>
<evidence type="ECO:0000256" key="6">
    <source>
        <dbReference type="ARBA" id="ARBA00023136"/>
    </source>
</evidence>